<evidence type="ECO:0000256" key="2">
    <source>
        <dbReference type="ARBA" id="ARBA00009773"/>
    </source>
</evidence>
<reference evidence="7 8" key="1">
    <citation type="journal article" date="2020" name="Sci. Rep.">
        <title>A novel cyanobacterial geosmin producer, revising GeoA distribution and dispersion patterns in Bacteria.</title>
        <authorList>
            <person name="Churro C."/>
            <person name="Semedo-Aguiar A.P."/>
            <person name="Silva A.D."/>
            <person name="Pereira-Leal J.B."/>
            <person name="Leite R.B."/>
        </authorList>
    </citation>
    <scope>NUCLEOTIDE SEQUENCE [LARGE SCALE GENOMIC DNA]</scope>
    <source>
        <strain evidence="7 8">IPMA8</strain>
    </source>
</reference>
<evidence type="ECO:0000256" key="1">
    <source>
        <dbReference type="ARBA" id="ARBA00004141"/>
    </source>
</evidence>
<evidence type="ECO:0000256" key="3">
    <source>
        <dbReference type="ARBA" id="ARBA00022692"/>
    </source>
</evidence>
<dbReference type="EMBL" id="SRRZ01000027">
    <property type="protein sequence ID" value="NQE34228.1"/>
    <property type="molecule type" value="Genomic_DNA"/>
</dbReference>
<evidence type="ECO:0000313" key="8">
    <source>
        <dbReference type="Proteomes" id="UP000702425"/>
    </source>
</evidence>
<protein>
    <recommendedName>
        <fullName evidence="9">AI-2E family transporter</fullName>
    </recommendedName>
</protein>
<proteinExistence type="inferred from homology"/>
<keyword evidence="4 6" id="KW-1133">Transmembrane helix</keyword>
<evidence type="ECO:0000313" key="7">
    <source>
        <dbReference type="EMBL" id="NQE34228.1"/>
    </source>
</evidence>
<organism evidence="7 8">
    <name type="scientific">Microcoleus asticus IPMA8</name>
    <dbReference type="NCBI Taxonomy" id="2563858"/>
    <lineage>
        <taxon>Bacteria</taxon>
        <taxon>Bacillati</taxon>
        <taxon>Cyanobacteriota</taxon>
        <taxon>Cyanophyceae</taxon>
        <taxon>Oscillatoriophycideae</taxon>
        <taxon>Oscillatoriales</taxon>
        <taxon>Microcoleaceae</taxon>
        <taxon>Microcoleus</taxon>
        <taxon>Microcoleus asticus</taxon>
    </lineage>
</organism>
<gene>
    <name evidence="7" type="ORF">E5S67_01951</name>
</gene>
<feature type="transmembrane region" description="Helical" evidence="6">
    <location>
        <begin position="217"/>
        <end position="235"/>
    </location>
</feature>
<dbReference type="Pfam" id="PF01594">
    <property type="entry name" value="AI-2E_transport"/>
    <property type="match status" value="1"/>
</dbReference>
<feature type="transmembrane region" description="Helical" evidence="6">
    <location>
        <begin position="309"/>
        <end position="341"/>
    </location>
</feature>
<dbReference type="PANTHER" id="PTHR21716:SF66">
    <property type="entry name" value="TRANSPORT PROTEIN SLL0063-RELATED"/>
    <property type="match status" value="1"/>
</dbReference>
<evidence type="ECO:0000256" key="4">
    <source>
        <dbReference type="ARBA" id="ARBA00022989"/>
    </source>
</evidence>
<evidence type="ECO:0000256" key="6">
    <source>
        <dbReference type="SAM" id="Phobius"/>
    </source>
</evidence>
<dbReference type="InterPro" id="IPR002549">
    <property type="entry name" value="AI-2E-like"/>
</dbReference>
<evidence type="ECO:0000256" key="5">
    <source>
        <dbReference type="ARBA" id="ARBA00023136"/>
    </source>
</evidence>
<evidence type="ECO:0008006" key="9">
    <source>
        <dbReference type="Google" id="ProtNLM"/>
    </source>
</evidence>
<name>A0ABX2CX75_9CYAN</name>
<dbReference type="Proteomes" id="UP000702425">
    <property type="component" value="Unassembled WGS sequence"/>
</dbReference>
<comment type="caution">
    <text evidence="7">The sequence shown here is derived from an EMBL/GenBank/DDBJ whole genome shotgun (WGS) entry which is preliminary data.</text>
</comment>
<keyword evidence="5 6" id="KW-0472">Membrane</keyword>
<dbReference type="PANTHER" id="PTHR21716">
    <property type="entry name" value="TRANSMEMBRANE PROTEIN"/>
    <property type="match status" value="1"/>
</dbReference>
<comment type="subcellular location">
    <subcellularLocation>
        <location evidence="1">Membrane</location>
        <topology evidence="1">Multi-pass membrane protein</topology>
    </subcellularLocation>
</comment>
<sequence>MGSIGLALSVPERFCHHQPINAERIQSNLELIIANLYSNVFIVEYGTSAKKVVPVYLKKIKMNSLFSPLQQFLITWLLVLVTGWFTLTAVSYVGELVSILVTAGLIAFLLNYAVKRLQVFLPRGVAAGLVYLTAGVIVVVIGLTIVPPVFSQARQLGVRFPELLESGRLQLGEFQAWSAERNLPFDVQILEQQLSARVQGQVQAIAGTGLGLVVGTFNWFLDLIFIVVISFYMLLDGKRVWQGLTSIFSPDIRYVLTETLERNLQRFVSGQLLLGLFMAISLTLAFWWLQVPFFLLFAVFIGLTEIIPFIGATLGIGTVSIIVAFIDWWLALQVLVVAIGLQQIKDNLVAPRIMGNLTGLSPVIIFTALLLGGRVGGLLGVILAIPLTGVVKSIVEIVLNPKLPPQTGSFFYNPFSGEELGKISEDESRIILVSDEQK</sequence>
<feature type="transmembrane region" description="Helical" evidence="6">
    <location>
        <begin position="126"/>
        <end position="150"/>
    </location>
</feature>
<feature type="transmembrane region" description="Helical" evidence="6">
    <location>
        <begin position="96"/>
        <end position="114"/>
    </location>
</feature>
<accession>A0ABX2CX75</accession>
<keyword evidence="8" id="KW-1185">Reference proteome</keyword>
<comment type="similarity">
    <text evidence="2">Belongs to the autoinducer-2 exporter (AI-2E) (TC 2.A.86) family.</text>
</comment>
<keyword evidence="3 6" id="KW-0812">Transmembrane</keyword>
<feature type="transmembrane region" description="Helical" evidence="6">
    <location>
        <begin position="69"/>
        <end position="90"/>
    </location>
</feature>
<feature type="transmembrane region" description="Helical" evidence="6">
    <location>
        <begin position="272"/>
        <end position="303"/>
    </location>
</feature>